<feature type="compositionally biased region" description="Polar residues" evidence="1">
    <location>
        <begin position="40"/>
        <end position="50"/>
    </location>
</feature>
<dbReference type="OrthoDB" id="272334at2"/>
<dbReference type="InterPro" id="IPR027417">
    <property type="entry name" value="P-loop_NTPase"/>
</dbReference>
<gene>
    <name evidence="2" type="ORF">Pla52n_09440</name>
</gene>
<sequence length="249" mass="28528">MNRPPSDLRFIPDQELLLLELRPRDQHGELDFLRRGNLPDQGSENSTQAEHGQDRDSRWRPIPHRLDWLSEPTGTERRLVCVTAAAGIGKTRLLQQIEGVLGAIRKDKLVLRCHISRLPDSWKQYAHDPMPQTGESLLYSLLEDDFLAIRESDSSKIDDPTRCRDRLYDWLSILLRTGQLTLAVDGLDEISHQDAIVKGAQLRRFLLQHPRVDCVVAGLHLESTAPNACRTRFLRHKESPTDRLRGNWG</sequence>
<protein>
    <submittedName>
        <fullName evidence="2">Uncharacterized protein</fullName>
    </submittedName>
</protein>
<evidence type="ECO:0000313" key="2">
    <source>
        <dbReference type="EMBL" id="TWU08362.1"/>
    </source>
</evidence>
<reference evidence="2 3" key="1">
    <citation type="submission" date="2019-02" db="EMBL/GenBank/DDBJ databases">
        <title>Deep-cultivation of Planctomycetes and their phenomic and genomic characterization uncovers novel biology.</title>
        <authorList>
            <person name="Wiegand S."/>
            <person name="Jogler M."/>
            <person name="Boedeker C."/>
            <person name="Pinto D."/>
            <person name="Vollmers J."/>
            <person name="Rivas-Marin E."/>
            <person name="Kohn T."/>
            <person name="Peeters S.H."/>
            <person name="Heuer A."/>
            <person name="Rast P."/>
            <person name="Oberbeckmann S."/>
            <person name="Bunk B."/>
            <person name="Jeske O."/>
            <person name="Meyerdierks A."/>
            <person name="Storesund J.E."/>
            <person name="Kallscheuer N."/>
            <person name="Luecker S."/>
            <person name="Lage O.M."/>
            <person name="Pohl T."/>
            <person name="Merkel B.J."/>
            <person name="Hornburger P."/>
            <person name="Mueller R.-W."/>
            <person name="Bruemmer F."/>
            <person name="Labrenz M."/>
            <person name="Spormann A.M."/>
            <person name="Op Den Camp H."/>
            <person name="Overmann J."/>
            <person name="Amann R."/>
            <person name="Jetten M.S.M."/>
            <person name="Mascher T."/>
            <person name="Medema M.H."/>
            <person name="Devos D.P."/>
            <person name="Kaster A.-K."/>
            <person name="Ovreas L."/>
            <person name="Rohde M."/>
            <person name="Galperin M.Y."/>
            <person name="Jogler C."/>
        </authorList>
    </citation>
    <scope>NUCLEOTIDE SEQUENCE [LARGE SCALE GENOMIC DNA]</scope>
    <source>
        <strain evidence="2 3">Pla52n</strain>
    </source>
</reference>
<dbReference type="EMBL" id="SJPN01000001">
    <property type="protein sequence ID" value="TWU08362.1"/>
    <property type="molecule type" value="Genomic_DNA"/>
</dbReference>
<proteinExistence type="predicted"/>
<accession>A0A5C6B9P6</accession>
<name>A0A5C6B9P6_9BACT</name>
<comment type="caution">
    <text evidence="2">The sequence shown here is derived from an EMBL/GenBank/DDBJ whole genome shotgun (WGS) entry which is preliminary data.</text>
</comment>
<dbReference type="AlphaFoldDB" id="A0A5C6B9P6"/>
<dbReference type="Gene3D" id="3.40.50.300">
    <property type="entry name" value="P-loop containing nucleotide triphosphate hydrolases"/>
    <property type="match status" value="1"/>
</dbReference>
<feature type="region of interest" description="Disordered" evidence="1">
    <location>
        <begin position="32"/>
        <end position="59"/>
    </location>
</feature>
<keyword evidence="3" id="KW-1185">Reference proteome</keyword>
<organism evidence="2 3">
    <name type="scientific">Stieleria varia</name>
    <dbReference type="NCBI Taxonomy" id="2528005"/>
    <lineage>
        <taxon>Bacteria</taxon>
        <taxon>Pseudomonadati</taxon>
        <taxon>Planctomycetota</taxon>
        <taxon>Planctomycetia</taxon>
        <taxon>Pirellulales</taxon>
        <taxon>Pirellulaceae</taxon>
        <taxon>Stieleria</taxon>
    </lineage>
</organism>
<evidence type="ECO:0000256" key="1">
    <source>
        <dbReference type="SAM" id="MobiDB-lite"/>
    </source>
</evidence>
<dbReference type="RefSeq" id="WP_146518415.1">
    <property type="nucleotide sequence ID" value="NZ_CP151726.1"/>
</dbReference>
<dbReference type="Proteomes" id="UP000320176">
    <property type="component" value="Unassembled WGS sequence"/>
</dbReference>
<evidence type="ECO:0000313" key="3">
    <source>
        <dbReference type="Proteomes" id="UP000320176"/>
    </source>
</evidence>